<protein>
    <submittedName>
        <fullName evidence="1">Uncharacterized protein</fullName>
    </submittedName>
</protein>
<dbReference type="EMBL" id="MZXW01000057">
    <property type="protein sequence ID" value="RXT33274.1"/>
    <property type="molecule type" value="Genomic_DNA"/>
</dbReference>
<evidence type="ECO:0000313" key="1">
    <source>
        <dbReference type="EMBL" id="RXT33274.1"/>
    </source>
</evidence>
<keyword evidence="2" id="KW-1185">Reference proteome</keyword>
<gene>
    <name evidence="1" type="ORF">B5V03_40080</name>
</gene>
<dbReference type="AlphaFoldDB" id="A0A4Q1UF78"/>
<accession>A0A4Q1UF78</accession>
<dbReference type="Proteomes" id="UP000290819">
    <property type="component" value="Unassembled WGS sequence"/>
</dbReference>
<evidence type="ECO:0000313" key="2">
    <source>
        <dbReference type="Proteomes" id="UP000290819"/>
    </source>
</evidence>
<comment type="caution">
    <text evidence="1">The sequence shown here is derived from an EMBL/GenBank/DDBJ whole genome shotgun (WGS) entry which is preliminary data.</text>
</comment>
<organism evidence="1 2">
    <name type="scientific">Bradyrhizobium betae</name>
    <dbReference type="NCBI Taxonomy" id="244734"/>
    <lineage>
        <taxon>Bacteria</taxon>
        <taxon>Pseudomonadati</taxon>
        <taxon>Pseudomonadota</taxon>
        <taxon>Alphaproteobacteria</taxon>
        <taxon>Hyphomicrobiales</taxon>
        <taxon>Nitrobacteraceae</taxon>
        <taxon>Bradyrhizobium</taxon>
    </lineage>
</organism>
<reference evidence="1 2" key="1">
    <citation type="submission" date="2017-03" db="EMBL/GenBank/DDBJ databases">
        <authorList>
            <person name="Safronova V.I."/>
            <person name="Sazanova A.L."/>
            <person name="Chirak E.R."/>
        </authorList>
    </citation>
    <scope>NUCLEOTIDE SEQUENCE [LARGE SCALE GENOMIC DNA]</scope>
    <source>
        <strain evidence="1 2">Opo-243</strain>
    </source>
</reference>
<proteinExistence type="predicted"/>
<name>A0A4Q1UF78_9BRAD</name>
<sequence length="88" mass="9451">MVDRGGLLQQSKLPIGDLGELPDGIRQRCGERRKPLAGAPAIPDVVAQQVGTSRHGRVARIAFVDCVSARGLDAYRRGGPMDQVKCNQ</sequence>